<dbReference type="AlphaFoldDB" id="A0A383VTF8"/>
<reference evidence="1 2" key="1">
    <citation type="submission" date="2016-10" db="EMBL/GenBank/DDBJ databases">
        <authorList>
            <person name="Cai Z."/>
        </authorList>
    </citation>
    <scope>NUCLEOTIDE SEQUENCE [LARGE SCALE GENOMIC DNA]</scope>
</reference>
<evidence type="ECO:0000313" key="2">
    <source>
        <dbReference type="Proteomes" id="UP000256970"/>
    </source>
</evidence>
<organism evidence="1 2">
    <name type="scientific">Tetradesmus obliquus</name>
    <name type="common">Green alga</name>
    <name type="synonym">Acutodesmus obliquus</name>
    <dbReference type="NCBI Taxonomy" id="3088"/>
    <lineage>
        <taxon>Eukaryota</taxon>
        <taxon>Viridiplantae</taxon>
        <taxon>Chlorophyta</taxon>
        <taxon>core chlorophytes</taxon>
        <taxon>Chlorophyceae</taxon>
        <taxon>CS clade</taxon>
        <taxon>Sphaeropleales</taxon>
        <taxon>Scenedesmaceae</taxon>
        <taxon>Tetradesmus</taxon>
    </lineage>
</organism>
<name>A0A383VTF8_TETOB</name>
<dbReference type="EMBL" id="FNXT01000860">
    <property type="protein sequence ID" value="SZX68461.1"/>
    <property type="molecule type" value="Genomic_DNA"/>
</dbReference>
<sequence>MVWTHVVFAWYRAEVQRLTFAQELRHSAGLGLRQLRVWVAELNIQQKRAMVQQQQQQQQRKVKQQARR</sequence>
<gene>
    <name evidence="1" type="ORF">BQ4739_LOCUS8809</name>
</gene>
<proteinExistence type="predicted"/>
<accession>A0A383VTF8</accession>
<dbReference type="Proteomes" id="UP000256970">
    <property type="component" value="Unassembled WGS sequence"/>
</dbReference>
<keyword evidence="2" id="KW-1185">Reference proteome</keyword>
<evidence type="ECO:0000313" key="1">
    <source>
        <dbReference type="EMBL" id="SZX68461.1"/>
    </source>
</evidence>
<protein>
    <submittedName>
        <fullName evidence="1">Uncharacterized protein</fullName>
    </submittedName>
</protein>